<keyword evidence="10" id="KW-0520">NAD</keyword>
<evidence type="ECO:0000256" key="1">
    <source>
        <dbReference type="ARBA" id="ARBA00001911"/>
    </source>
</evidence>
<dbReference type="GO" id="GO:0048040">
    <property type="term" value="F:UDP-glucuronate decarboxylase activity"/>
    <property type="evidence" value="ECO:0007669"/>
    <property type="project" value="UniProtKB-EC"/>
</dbReference>
<evidence type="ECO:0000256" key="3">
    <source>
        <dbReference type="ARBA" id="ARBA00005100"/>
    </source>
</evidence>
<evidence type="ECO:0000313" key="16">
    <source>
        <dbReference type="EMBL" id="STX28169.1"/>
    </source>
</evidence>
<evidence type="ECO:0000256" key="7">
    <source>
        <dbReference type="ARBA" id="ARBA00022793"/>
    </source>
</evidence>
<evidence type="ECO:0000256" key="4">
    <source>
        <dbReference type="ARBA" id="ARBA00007505"/>
    </source>
</evidence>
<evidence type="ECO:0000256" key="13">
    <source>
        <dbReference type="ARBA" id="ARBA00023180"/>
    </source>
</evidence>
<dbReference type="InterPro" id="IPR044516">
    <property type="entry name" value="UXS-like"/>
</dbReference>
<dbReference type="PANTHER" id="PTHR43078">
    <property type="entry name" value="UDP-GLUCURONIC ACID DECARBOXYLASE-RELATED"/>
    <property type="match status" value="1"/>
</dbReference>
<comment type="subcellular location">
    <subcellularLocation>
        <location evidence="2">Golgi apparatus</location>
        <location evidence="2">Golgi stack membrane</location>
        <topology evidence="2">Single-pass type II membrane protein</topology>
    </subcellularLocation>
</comment>
<evidence type="ECO:0000256" key="9">
    <source>
        <dbReference type="ARBA" id="ARBA00022989"/>
    </source>
</evidence>
<keyword evidence="17" id="KW-1185">Reference proteome</keyword>
<feature type="domain" description="NAD(P)-binding" evidence="15">
    <location>
        <begin position="10"/>
        <end position="306"/>
    </location>
</feature>
<evidence type="ECO:0000256" key="12">
    <source>
        <dbReference type="ARBA" id="ARBA00023136"/>
    </source>
</evidence>
<dbReference type="Proteomes" id="UP000254968">
    <property type="component" value="Unassembled WGS sequence"/>
</dbReference>
<reference evidence="16 17" key="1">
    <citation type="submission" date="2018-06" db="EMBL/GenBank/DDBJ databases">
        <authorList>
            <consortium name="Pathogen Informatics"/>
            <person name="Doyle S."/>
        </authorList>
    </citation>
    <scope>NUCLEOTIDE SEQUENCE [LARGE SCALE GENOMIC DNA]</scope>
    <source>
        <strain evidence="16 17">NCTC13315</strain>
    </source>
</reference>
<dbReference type="Pfam" id="PF16363">
    <property type="entry name" value="GDP_Man_Dehyd"/>
    <property type="match status" value="1"/>
</dbReference>
<proteinExistence type="inferred from homology"/>
<comment type="cofactor">
    <cofactor evidence="1">
        <name>NAD(+)</name>
        <dbReference type="ChEBI" id="CHEBI:57540"/>
    </cofactor>
</comment>
<evidence type="ECO:0000256" key="10">
    <source>
        <dbReference type="ARBA" id="ARBA00023027"/>
    </source>
</evidence>
<accession>A0A378HZ28</accession>
<keyword evidence="11" id="KW-0333">Golgi apparatus</keyword>
<gene>
    <name evidence="16" type="primary">rffG</name>
    <name evidence="16" type="ORF">NCTC13315_00693</name>
</gene>
<dbReference type="SUPFAM" id="SSF51735">
    <property type="entry name" value="NAD(P)-binding Rossmann-fold domains"/>
    <property type="match status" value="1"/>
</dbReference>
<name>A0A378HZ28_9GAMM</name>
<comment type="pathway">
    <text evidence="3">Nucleotide-sugar biosynthesis; UDP-alpha-D-xylose biosynthesis; UDP-alpha-D-xylose from UDP-alpha-D-glucuronate: step 1/1.</text>
</comment>
<dbReference type="EC" id="4.1.1.35" evidence="5"/>
<keyword evidence="13" id="KW-0325">Glycoprotein</keyword>
<sequence length="327" mass="37497">MQNATRWTVVTGGAGFIGSHLCRYLLEKQHAVLCIDDLSSGLIDNIISLKHYPQFKFIKHDITCPINLTNIKEIYNLACPAAPHYYLNNSIQTFKTNIYGSMNMLELARNNSAKILQASTSEVYGDPQFHPQLEDYFGNVNPIGPRACYNEGKRAAEALFFDYHRVYKLPIKIIRLFNVYGPQMRQDDGRVISNFIWQALNNNPLTIYGTGTQTRSFCYVSDIVEGLYKVMNTDDHFLGPINLGNPEEISIINLATIINRLLSLEENIVFKPQLQDDPRRRCPDIELAKKVLNWYPRVVFHTGLNKTVDYFKATFKNAIKEPIYFNN</sequence>
<evidence type="ECO:0000256" key="2">
    <source>
        <dbReference type="ARBA" id="ARBA00004447"/>
    </source>
</evidence>
<dbReference type="InterPro" id="IPR036291">
    <property type="entry name" value="NAD(P)-bd_dom_sf"/>
</dbReference>
<protein>
    <recommendedName>
        <fullName evidence="5">UDP-glucuronate decarboxylase</fullName>
        <ecNumber evidence="5">4.1.1.35</ecNumber>
    </recommendedName>
</protein>
<dbReference type="OrthoDB" id="9803010at2"/>
<evidence type="ECO:0000256" key="5">
    <source>
        <dbReference type="ARBA" id="ARBA00012290"/>
    </source>
</evidence>
<dbReference type="InterPro" id="IPR016040">
    <property type="entry name" value="NAD(P)-bd_dom"/>
</dbReference>
<dbReference type="GO" id="GO:0005737">
    <property type="term" value="C:cytoplasm"/>
    <property type="evidence" value="ECO:0007669"/>
    <property type="project" value="TreeGrafter"/>
</dbReference>
<evidence type="ECO:0000256" key="14">
    <source>
        <dbReference type="ARBA" id="ARBA00023239"/>
    </source>
</evidence>
<evidence type="ECO:0000313" key="17">
    <source>
        <dbReference type="Proteomes" id="UP000254968"/>
    </source>
</evidence>
<dbReference type="AlphaFoldDB" id="A0A378HZ28"/>
<keyword evidence="8" id="KW-0735">Signal-anchor</keyword>
<dbReference type="Gene3D" id="3.40.50.720">
    <property type="entry name" value="NAD(P)-binding Rossmann-like Domain"/>
    <property type="match status" value="1"/>
</dbReference>
<dbReference type="GO" id="GO:0070403">
    <property type="term" value="F:NAD+ binding"/>
    <property type="evidence" value="ECO:0007669"/>
    <property type="project" value="InterPro"/>
</dbReference>
<comment type="similarity">
    <text evidence="4">Belongs to the NAD(P)-dependent epimerase/dehydratase family. UDP-glucuronic acid decarboxylase subfamily.</text>
</comment>
<keyword evidence="14 16" id="KW-0456">Lyase</keyword>
<dbReference type="GO" id="GO:0033320">
    <property type="term" value="P:UDP-D-xylose biosynthetic process"/>
    <property type="evidence" value="ECO:0007669"/>
    <property type="project" value="UniProtKB-UniPathway"/>
</dbReference>
<dbReference type="UniPathway" id="UPA00796">
    <property type="reaction ID" value="UER00771"/>
</dbReference>
<evidence type="ECO:0000259" key="15">
    <source>
        <dbReference type="Pfam" id="PF16363"/>
    </source>
</evidence>
<evidence type="ECO:0000256" key="6">
    <source>
        <dbReference type="ARBA" id="ARBA00022692"/>
    </source>
</evidence>
<evidence type="ECO:0000256" key="11">
    <source>
        <dbReference type="ARBA" id="ARBA00023034"/>
    </source>
</evidence>
<keyword evidence="7" id="KW-0210">Decarboxylase</keyword>
<dbReference type="CDD" id="cd05230">
    <property type="entry name" value="UGD_SDR_e"/>
    <property type="match status" value="1"/>
</dbReference>
<dbReference type="EMBL" id="UGNV01000001">
    <property type="protein sequence ID" value="STX28169.1"/>
    <property type="molecule type" value="Genomic_DNA"/>
</dbReference>
<dbReference type="FunFam" id="3.40.50.720:FF:000065">
    <property type="entry name" value="UDP-glucuronic acid decarboxylase 1"/>
    <property type="match status" value="1"/>
</dbReference>
<keyword evidence="6" id="KW-0812">Transmembrane</keyword>
<dbReference type="PANTHER" id="PTHR43078:SF6">
    <property type="entry name" value="UDP-GLUCURONIC ACID DECARBOXYLASE 1"/>
    <property type="match status" value="1"/>
</dbReference>
<organism evidence="16 17">
    <name type="scientific">Legionella beliardensis</name>
    <dbReference type="NCBI Taxonomy" id="91822"/>
    <lineage>
        <taxon>Bacteria</taxon>
        <taxon>Pseudomonadati</taxon>
        <taxon>Pseudomonadota</taxon>
        <taxon>Gammaproteobacteria</taxon>
        <taxon>Legionellales</taxon>
        <taxon>Legionellaceae</taxon>
        <taxon>Legionella</taxon>
    </lineage>
</organism>
<dbReference type="RefSeq" id="WP_115301937.1">
    <property type="nucleotide sequence ID" value="NZ_CAAAHO010000001.1"/>
</dbReference>
<keyword evidence="9" id="KW-1133">Transmembrane helix</keyword>
<keyword evidence="12" id="KW-0472">Membrane</keyword>
<dbReference type="GO" id="GO:0042732">
    <property type="term" value="P:D-xylose metabolic process"/>
    <property type="evidence" value="ECO:0007669"/>
    <property type="project" value="InterPro"/>
</dbReference>
<evidence type="ECO:0000256" key="8">
    <source>
        <dbReference type="ARBA" id="ARBA00022968"/>
    </source>
</evidence>